<dbReference type="AlphaFoldDB" id="A0A182QA47"/>
<dbReference type="EMBL" id="AXCN02001976">
    <property type="status" value="NOT_ANNOTATED_CDS"/>
    <property type="molecule type" value="Genomic_DNA"/>
</dbReference>
<keyword evidence="1" id="KW-1133">Transmembrane helix</keyword>
<reference evidence="2" key="2">
    <citation type="submission" date="2020-05" db="UniProtKB">
        <authorList>
            <consortium name="EnsemblMetazoa"/>
        </authorList>
    </citation>
    <scope>IDENTIFICATION</scope>
    <source>
        <strain evidence="2">FAR1</strain>
    </source>
</reference>
<name>A0A182QA47_9DIPT</name>
<dbReference type="VEuPathDB" id="VectorBase:AFAF006092"/>
<dbReference type="EnsemblMetazoa" id="AFAF006092-RA">
    <property type="protein sequence ID" value="AFAF006092-PA"/>
    <property type="gene ID" value="AFAF006092"/>
</dbReference>
<organism evidence="2 3">
    <name type="scientific">Anopheles farauti</name>
    <dbReference type="NCBI Taxonomy" id="69004"/>
    <lineage>
        <taxon>Eukaryota</taxon>
        <taxon>Metazoa</taxon>
        <taxon>Ecdysozoa</taxon>
        <taxon>Arthropoda</taxon>
        <taxon>Hexapoda</taxon>
        <taxon>Insecta</taxon>
        <taxon>Pterygota</taxon>
        <taxon>Neoptera</taxon>
        <taxon>Endopterygota</taxon>
        <taxon>Diptera</taxon>
        <taxon>Nematocera</taxon>
        <taxon>Culicoidea</taxon>
        <taxon>Culicidae</taxon>
        <taxon>Anophelinae</taxon>
        <taxon>Anopheles</taxon>
    </lineage>
</organism>
<evidence type="ECO:0000256" key="1">
    <source>
        <dbReference type="SAM" id="Phobius"/>
    </source>
</evidence>
<evidence type="ECO:0000313" key="3">
    <source>
        <dbReference type="Proteomes" id="UP000075886"/>
    </source>
</evidence>
<dbReference type="Proteomes" id="UP000075886">
    <property type="component" value="Unassembled WGS sequence"/>
</dbReference>
<accession>A0A182QA47</accession>
<reference evidence="3" key="1">
    <citation type="submission" date="2014-01" db="EMBL/GenBank/DDBJ databases">
        <title>The Genome Sequence of Anopheles farauti FAR1 (V2).</title>
        <authorList>
            <consortium name="The Broad Institute Genomics Platform"/>
            <person name="Neafsey D.E."/>
            <person name="Besansky N."/>
            <person name="Howell P."/>
            <person name="Walton C."/>
            <person name="Young S.K."/>
            <person name="Zeng Q."/>
            <person name="Gargeya S."/>
            <person name="Fitzgerald M."/>
            <person name="Haas B."/>
            <person name="Abouelleil A."/>
            <person name="Allen A.W."/>
            <person name="Alvarado L."/>
            <person name="Arachchi H.M."/>
            <person name="Berlin A.M."/>
            <person name="Chapman S.B."/>
            <person name="Gainer-Dewar J."/>
            <person name="Goldberg J."/>
            <person name="Griggs A."/>
            <person name="Gujja S."/>
            <person name="Hansen M."/>
            <person name="Howarth C."/>
            <person name="Imamovic A."/>
            <person name="Ireland A."/>
            <person name="Larimer J."/>
            <person name="McCowan C."/>
            <person name="Murphy C."/>
            <person name="Pearson M."/>
            <person name="Poon T.W."/>
            <person name="Priest M."/>
            <person name="Roberts A."/>
            <person name="Saif S."/>
            <person name="Shea T."/>
            <person name="Sisk P."/>
            <person name="Sykes S."/>
            <person name="Wortman J."/>
            <person name="Nusbaum C."/>
            <person name="Birren B."/>
        </authorList>
    </citation>
    <scope>NUCLEOTIDE SEQUENCE [LARGE SCALE GENOMIC DNA]</scope>
    <source>
        <strain evidence="3">FAR1</strain>
    </source>
</reference>
<sequence>MSSPPPPSPRALPNKRAAVHFSSHEIILHPAQTSCTMLTTDDGVESVVLIGSVVDDAAVTIGIDQSVLSDHVISVAILLLALDVAGVVIVHGVLELVLGRSIRVFNVLHGNRKNSSAGNGHHGEQNADL</sequence>
<keyword evidence="1" id="KW-0472">Membrane</keyword>
<protein>
    <submittedName>
        <fullName evidence="2">Uncharacterized protein</fullName>
    </submittedName>
</protein>
<feature type="transmembrane region" description="Helical" evidence="1">
    <location>
        <begin position="72"/>
        <end position="94"/>
    </location>
</feature>
<proteinExistence type="predicted"/>
<keyword evidence="1" id="KW-0812">Transmembrane</keyword>
<evidence type="ECO:0000313" key="2">
    <source>
        <dbReference type="EnsemblMetazoa" id="AFAF006092-PA"/>
    </source>
</evidence>
<keyword evidence="3" id="KW-1185">Reference proteome</keyword>